<dbReference type="SMART" id="SM00389">
    <property type="entry name" value="HOX"/>
    <property type="match status" value="1"/>
</dbReference>
<organism evidence="12 13">
    <name type="scientific">Digitaria exilis</name>
    <dbReference type="NCBI Taxonomy" id="1010633"/>
    <lineage>
        <taxon>Eukaryota</taxon>
        <taxon>Viridiplantae</taxon>
        <taxon>Streptophyta</taxon>
        <taxon>Embryophyta</taxon>
        <taxon>Tracheophyta</taxon>
        <taxon>Spermatophyta</taxon>
        <taxon>Magnoliopsida</taxon>
        <taxon>Liliopsida</taxon>
        <taxon>Poales</taxon>
        <taxon>Poaceae</taxon>
        <taxon>PACMAD clade</taxon>
        <taxon>Panicoideae</taxon>
        <taxon>Panicodae</taxon>
        <taxon>Paniceae</taxon>
        <taxon>Anthephorinae</taxon>
        <taxon>Digitaria</taxon>
    </lineage>
</organism>
<comment type="caution">
    <text evidence="12">The sequence shown here is derived from an EMBL/GenBank/DDBJ whole genome shotgun (WGS) entry which is preliminary data.</text>
</comment>
<evidence type="ECO:0000256" key="1">
    <source>
        <dbReference type="ARBA" id="ARBA00004123"/>
    </source>
</evidence>
<reference evidence="12" key="1">
    <citation type="submission" date="2020-07" db="EMBL/GenBank/DDBJ databases">
        <title>Genome sequence and genetic diversity analysis of an under-domesticated orphan crop, white fonio (Digitaria exilis).</title>
        <authorList>
            <person name="Bennetzen J.L."/>
            <person name="Chen S."/>
            <person name="Ma X."/>
            <person name="Wang X."/>
            <person name="Yssel A.E.J."/>
            <person name="Chaluvadi S.R."/>
            <person name="Johnson M."/>
            <person name="Gangashetty P."/>
            <person name="Hamidou F."/>
            <person name="Sanogo M.D."/>
            <person name="Zwaenepoel A."/>
            <person name="Wallace J."/>
            <person name="Van De Peer Y."/>
            <person name="Van Deynze A."/>
        </authorList>
    </citation>
    <scope>NUCLEOTIDE SEQUENCE</scope>
    <source>
        <tissue evidence="12">Leaves</tissue>
    </source>
</reference>
<dbReference type="InterPro" id="IPR042160">
    <property type="entry name" value="HD-Zip_IV"/>
</dbReference>
<evidence type="ECO:0000256" key="9">
    <source>
        <dbReference type="RuleBase" id="RU000682"/>
    </source>
</evidence>
<dbReference type="GO" id="GO:0003677">
    <property type="term" value="F:DNA binding"/>
    <property type="evidence" value="ECO:0007669"/>
    <property type="project" value="UniProtKB-KW"/>
</dbReference>
<dbReference type="Pfam" id="PF25797">
    <property type="entry name" value="PDF2_C"/>
    <property type="match status" value="2"/>
</dbReference>
<feature type="region of interest" description="Disordered" evidence="10">
    <location>
        <begin position="1"/>
        <end position="32"/>
    </location>
</feature>
<evidence type="ECO:0000313" key="12">
    <source>
        <dbReference type="EMBL" id="KAF8690757.1"/>
    </source>
</evidence>
<dbReference type="InterPro" id="IPR001356">
    <property type="entry name" value="HD"/>
</dbReference>
<dbReference type="AlphaFoldDB" id="A0A835B738"/>
<evidence type="ECO:0000256" key="2">
    <source>
        <dbReference type="ARBA" id="ARBA00006789"/>
    </source>
</evidence>
<dbReference type="CDD" id="cd00086">
    <property type="entry name" value="homeodomain"/>
    <property type="match status" value="1"/>
</dbReference>
<dbReference type="PROSITE" id="PS50848">
    <property type="entry name" value="START"/>
    <property type="match status" value="1"/>
</dbReference>
<dbReference type="InterPro" id="IPR009057">
    <property type="entry name" value="Homeodomain-like_sf"/>
</dbReference>
<dbReference type="InterPro" id="IPR002913">
    <property type="entry name" value="START_lipid-bd_dom"/>
</dbReference>
<dbReference type="Gene3D" id="1.10.10.60">
    <property type="entry name" value="Homeodomain-like"/>
    <property type="match status" value="1"/>
</dbReference>
<protein>
    <recommendedName>
        <fullName evidence="11">START domain-containing protein</fullName>
    </recommendedName>
</protein>
<keyword evidence="6 9" id="KW-0371">Homeobox</keyword>
<keyword evidence="5 9" id="KW-0238">DNA-binding</keyword>
<evidence type="ECO:0000259" key="11">
    <source>
        <dbReference type="PROSITE" id="PS50848"/>
    </source>
</evidence>
<keyword evidence="7" id="KW-0804">Transcription</keyword>
<dbReference type="SUPFAM" id="SSF55961">
    <property type="entry name" value="Bet v1-like"/>
    <property type="match status" value="3"/>
</dbReference>
<dbReference type="Proteomes" id="UP000636709">
    <property type="component" value="Unassembled WGS sequence"/>
</dbReference>
<feature type="domain" description="START" evidence="11">
    <location>
        <begin position="162"/>
        <end position="342"/>
    </location>
</feature>
<dbReference type="EMBL" id="JACEFO010001972">
    <property type="protein sequence ID" value="KAF8690757.1"/>
    <property type="molecule type" value="Genomic_DNA"/>
</dbReference>
<keyword evidence="3" id="KW-0805">Transcription regulation</keyword>
<dbReference type="Pfam" id="PF00046">
    <property type="entry name" value="Homeodomain"/>
    <property type="match status" value="1"/>
</dbReference>
<comment type="subcellular location">
    <subcellularLocation>
        <location evidence="1 9">Nucleus</location>
    </subcellularLocation>
</comment>
<evidence type="ECO:0000256" key="6">
    <source>
        <dbReference type="ARBA" id="ARBA00023155"/>
    </source>
</evidence>
<dbReference type="SUPFAM" id="SSF46689">
    <property type="entry name" value="Homeodomain-like"/>
    <property type="match status" value="1"/>
</dbReference>
<feature type="compositionally biased region" description="Acidic residues" evidence="10">
    <location>
        <begin position="1"/>
        <end position="18"/>
    </location>
</feature>
<evidence type="ECO:0000256" key="5">
    <source>
        <dbReference type="ARBA" id="ARBA00023125"/>
    </source>
</evidence>
<proteinExistence type="inferred from homology"/>
<evidence type="ECO:0000313" key="13">
    <source>
        <dbReference type="Proteomes" id="UP000636709"/>
    </source>
</evidence>
<dbReference type="PANTHER" id="PTHR45654">
    <property type="entry name" value="HOMEOBOX-LEUCINE ZIPPER PROTEIN MERISTEM L1"/>
    <property type="match status" value="1"/>
</dbReference>
<dbReference type="InterPro" id="IPR057993">
    <property type="entry name" value="HD-Zip_IV_C"/>
</dbReference>
<evidence type="ECO:0000256" key="4">
    <source>
        <dbReference type="ARBA" id="ARBA00023054"/>
    </source>
</evidence>
<comment type="similarity">
    <text evidence="2">Belongs to the HD-ZIP homeobox family. Class IV subfamily.</text>
</comment>
<evidence type="ECO:0000256" key="7">
    <source>
        <dbReference type="ARBA" id="ARBA00023163"/>
    </source>
</evidence>
<keyword evidence="4" id="KW-0175">Coiled coil</keyword>
<evidence type="ECO:0000256" key="10">
    <source>
        <dbReference type="SAM" id="MobiDB-lite"/>
    </source>
</evidence>
<accession>A0A835B738</accession>
<dbReference type="Pfam" id="PF01852">
    <property type="entry name" value="START"/>
    <property type="match status" value="1"/>
</dbReference>
<dbReference type="PANTHER" id="PTHR45654:SF110">
    <property type="entry name" value="HOMEOBOX DOMAIN-CONTAINING PROTEIN"/>
    <property type="match status" value="1"/>
</dbReference>
<keyword evidence="13" id="KW-1185">Reference proteome</keyword>
<sequence>MDTDSTDEDDVNDEDYIPEPEVQSKRKKRHTPAQIQELRAVFEQCNHPDEKTRRALGTKIGLEARQAKAMVEDGKLVQQEHATLMAENVSLRHAMVAKCCSACGGGTVSAEPSPEKRHLLAENSRLKDEHMRANSILYKVLLEVTPSAGHPTTHPRLSTREGWSSRAALLRLAEASMEQFLMLATKGEPLWVPTPDGEVMSYQAYQKKTLPVHHGVCPNGFFREATREVGIVRATAADIVDILTDMNRWLEMFPSVVASVTAGDVICGGSPRLRNRSMGFLRYSRLISERQWAVMDVSVEGIQRSCKVDVNVDSSVVPAWNTDCRLLPSGCLLEDIGDGCCKYDEIKVPTMFRPLFRSGKALGAHRWLASSPLCAPSMFQATTTHPSSNIDEWYGGTGTGAEKIDVAVRMVTWKKAGNMGGEPAGLVLSASTTVWLPNTPPQRVFEYLCNEQRRGEWDVLANGFAVEEIKILILQEVCADASCSMVVYAPVEEESMRVVMNGGDHATVFLLPSGFAILPDGHGKARHVQCSSSATPGHGKTAGSLVTVACQSLLPGSLSGDQAAMAFNDVGRLLCRAISKIKADAKAKLVSGETREAARLRPAHSISTQGSKEGSADCAGVPSFLQQANISVKTMMEDGMFVQREHAALMAENVSLRHAILAKCCSACSGGTTAPVNPSPEKLRLLAENARLHDEHMCAINLPVPSVADGWASRAALRRHAEASMEEFIVLATGWEPLWVMTPDGEVLSYQVYQRETFPVQQEACPNGFFREATREAGIVRASTTDIVNILTDTMFPGIVAGVNASDVVCGDGVSKRDGLIQLSPRLRNRRVSFLRYSRLTAPKQWAVMDVSVDGVLFLAPQRSPAWRTDCRLLPSVTWIVHADYDLTMVPNMFKPLFRSGKALGAHRWLASLRRQFEFLDALHSSHVPSSHNTVSGPVTQPSSIINEWHGDTGTGAERIDVAVRMVTWQKAGSMGGEPAGLVLSASTTVWLPNTPPQLVFEYLCNDQRRGEWDTFANGVAAVLSSIATGHLDGNAVSILRPNVTDGTNSKRLILQEVCTDASFSMVVYAPVEVGPMCMVMNGGEHTAVFLLPSGFAVLPDGHGKARHARCSSSALEGHGNTAGSLVTVACQTLVPASPSGDYAAEAFDDAGMLLCRAIKNIKAAVTAKLVVATALM</sequence>
<evidence type="ECO:0000256" key="3">
    <source>
        <dbReference type="ARBA" id="ARBA00023015"/>
    </source>
</evidence>
<dbReference type="GO" id="GO:0005634">
    <property type="term" value="C:nucleus"/>
    <property type="evidence" value="ECO:0007669"/>
    <property type="project" value="UniProtKB-SubCell"/>
</dbReference>
<evidence type="ECO:0000256" key="8">
    <source>
        <dbReference type="ARBA" id="ARBA00023242"/>
    </source>
</evidence>
<name>A0A835B738_9POAL</name>
<keyword evidence="8 9" id="KW-0539">Nucleus</keyword>
<dbReference type="GO" id="GO:0008289">
    <property type="term" value="F:lipid binding"/>
    <property type="evidence" value="ECO:0007669"/>
    <property type="project" value="InterPro"/>
</dbReference>
<gene>
    <name evidence="12" type="ORF">HU200_041142</name>
</gene>